<dbReference type="GO" id="GO:0042796">
    <property type="term" value="P:snRNA transcription by RNA polymerase III"/>
    <property type="evidence" value="ECO:0007669"/>
    <property type="project" value="TreeGrafter"/>
</dbReference>
<dbReference type="PANTHER" id="PTHR15131:SF3">
    <property type="entry name" value="SNRNA-ACTIVATING PROTEIN COMPLEX SUBUNIT 1"/>
    <property type="match status" value="1"/>
</dbReference>
<organism evidence="2 3">
    <name type="scientific">Chlamydomonas eustigma</name>
    <dbReference type="NCBI Taxonomy" id="1157962"/>
    <lineage>
        <taxon>Eukaryota</taxon>
        <taxon>Viridiplantae</taxon>
        <taxon>Chlorophyta</taxon>
        <taxon>core chlorophytes</taxon>
        <taxon>Chlorophyceae</taxon>
        <taxon>CS clade</taxon>
        <taxon>Chlamydomonadales</taxon>
        <taxon>Chlamydomonadaceae</taxon>
        <taxon>Chlamydomonas</taxon>
    </lineage>
</organism>
<dbReference type="EMBL" id="BEGY01000169">
    <property type="protein sequence ID" value="GAX85457.1"/>
    <property type="molecule type" value="Genomic_DNA"/>
</dbReference>
<accession>A0A250XQW2</accession>
<gene>
    <name evidence="2" type="ORF">CEUSTIGMA_g12873.t1</name>
</gene>
<feature type="compositionally biased region" description="Low complexity" evidence="1">
    <location>
        <begin position="559"/>
        <end position="576"/>
    </location>
</feature>
<dbReference type="PANTHER" id="PTHR15131">
    <property type="entry name" value="SMALL NUCLEAR RNA ACTIVATING COMPLEX, POLYPEPTIDE 1"/>
    <property type="match status" value="1"/>
</dbReference>
<sequence>MEFHNSLAQRFKSALHEDVDLLINSFFLQVSYYQKPCNLETFKHVWTQLRFSSVHEAIPESTSYADHLQTLYSAAIKWLHASEEDILKVASPLTHLGIECPQLSAAAGGVSASLLDEVLEVRRDLNAATCIEVASNPRQENTLQQSTAGPYSLSASAFPELLPPATTAAGTAADEIGLVGWTTTATAAVASCAATSNPPSVLSQQISSAYHDIKTTGGHYQYHYSGVGQSEAVEHSSHHHSDDILVNDAVATDSLLLADVAAGANEPAMYNVSIIDDDSIRTTADVAAGYAANAADDAADDADNNVMMQSLDQLLDLLDKELRGGMVENGQGGRTTSRGIAENATAAAATAMTADYDECAILAHTDAEVPSASSHQPQLSLILSTAADDTSDLLAGIAGPAAPIIADTNDNSEFLRPRLLLGADEANHTTCAGVVDGGRGLYDYGRHNNNNNDHSSNYNDSHNVRKAAGCNDHNHQLSNDSHNVRKAAGCNDHNHQLSNDSHNVRKAAGCNDHNHQLSNAQITIGAAVLFTLYSLYRTQLTRDYYFEDSSGGGLGGQQPASIAVGSSSSSSSRGAPSFSPVASTAAILLGKAVSTDGTTGPEYDDSNRLADAWMTANTTANNGDSPPLGADLCDGGHHFARHLVRICLPLHSLDTLVLSYIPSFQTTAAHQALRVLKIMWEGGIFLVGALQYQGTNSLMLHNFYQINSSLSICKKGSSSTYRNNASWYQHRTDVPVATSLLVNKSLLDDRDLRDAFFHLRSDLRSLTDFSHLETVCREYVDSRRVMFSRQHIRSREHPSSVYDDSTTTIIADAALNVPRTAAAAAADLADHAGVVAADVSAESTVAINKRLLLQQVNEQPQQMRHQQGAGRPIIHDDCNDYSRLQRCDNSSSGRHQVNYYHAAAYAAGIAGEISSYYNTPCLQDDPPAVLFPNLYVRDFQNQVLHYNKEVQAQYFISKKDNSAAALSSNHIRASAKSSIAAADEEQRGHPANELLVGKQRMAAERVIIMGGDCLRRQQMRSHYQDGVVGHLLAGHQELVAGADDYQLQQLAFDATAACLEGRSVIIPSTMMTGGGLAKRQKEALLIAKRRRDEACAVHNLWLAAYQDLTSVHSNNVLVAASGGSGGGRPGQANITVDHATAVQGDNYDEGPRGSSRLLAGKVSSSAAYYCSSSAAAADELLADHESDDDAMLLVNHALLGIKQQSYELQQKYNCQQSNGATEPLDSSLLPVCQQLRPKTKKRQRTRSLAAGSLSPLMMEDEADDDLLLDQEMDIAFGNTTYGLSRHSTSPHKAGSSSAYYKSCMKRKAGGQLGLHPSSQLSQRPLFGELKTNQEHCSVSHGNNNKHHDKTACLECNDESKTSALIQSSSNNDVEFETTVNHKNQTMLGSSNHDSIDSEYEVTLQQFNAVRDIILASNTPTTY</sequence>
<evidence type="ECO:0000313" key="2">
    <source>
        <dbReference type="EMBL" id="GAX85457.1"/>
    </source>
</evidence>
<dbReference type="Proteomes" id="UP000232323">
    <property type="component" value="Unassembled WGS sequence"/>
</dbReference>
<dbReference type="GO" id="GO:0019185">
    <property type="term" value="C:snRNA-activating protein complex"/>
    <property type="evidence" value="ECO:0007669"/>
    <property type="project" value="TreeGrafter"/>
</dbReference>
<protein>
    <submittedName>
        <fullName evidence="2">Uncharacterized protein</fullName>
    </submittedName>
</protein>
<feature type="region of interest" description="Disordered" evidence="1">
    <location>
        <begin position="556"/>
        <end position="576"/>
    </location>
</feature>
<name>A0A250XQW2_9CHLO</name>
<keyword evidence="3" id="KW-1185">Reference proteome</keyword>
<comment type="caution">
    <text evidence="2">The sequence shown here is derived from an EMBL/GenBank/DDBJ whole genome shotgun (WGS) entry which is preliminary data.</text>
</comment>
<dbReference type="GO" id="GO:0042795">
    <property type="term" value="P:snRNA transcription by RNA polymerase II"/>
    <property type="evidence" value="ECO:0007669"/>
    <property type="project" value="TreeGrafter"/>
</dbReference>
<evidence type="ECO:0000256" key="1">
    <source>
        <dbReference type="SAM" id="MobiDB-lite"/>
    </source>
</evidence>
<reference evidence="2 3" key="1">
    <citation type="submission" date="2017-08" db="EMBL/GenBank/DDBJ databases">
        <title>Acidophilic green algal genome provides insights into adaptation to an acidic environment.</title>
        <authorList>
            <person name="Hirooka S."/>
            <person name="Hirose Y."/>
            <person name="Kanesaki Y."/>
            <person name="Higuchi S."/>
            <person name="Fujiwara T."/>
            <person name="Onuma R."/>
            <person name="Era A."/>
            <person name="Ohbayashi R."/>
            <person name="Uzuka A."/>
            <person name="Nozaki H."/>
            <person name="Yoshikawa H."/>
            <person name="Miyagishima S.Y."/>
        </authorList>
    </citation>
    <scope>NUCLEOTIDE SEQUENCE [LARGE SCALE GENOMIC DNA]</scope>
    <source>
        <strain evidence="2 3">NIES-2499</strain>
    </source>
</reference>
<evidence type="ECO:0000313" key="3">
    <source>
        <dbReference type="Proteomes" id="UP000232323"/>
    </source>
</evidence>
<dbReference type="GO" id="GO:0043565">
    <property type="term" value="F:sequence-specific DNA binding"/>
    <property type="evidence" value="ECO:0007669"/>
    <property type="project" value="TreeGrafter"/>
</dbReference>
<proteinExistence type="predicted"/>